<dbReference type="Pfam" id="PF15617">
    <property type="entry name" value="C-C_Bond_Lyase"/>
    <property type="match status" value="1"/>
</dbReference>
<dbReference type="Proteomes" id="UP000002217">
    <property type="component" value="Chromosome"/>
</dbReference>
<evidence type="ECO:0000256" key="1">
    <source>
        <dbReference type="ARBA" id="ARBA00001946"/>
    </source>
</evidence>
<evidence type="ECO:0000256" key="3">
    <source>
        <dbReference type="ARBA" id="ARBA00022842"/>
    </source>
</evidence>
<sequence>MSYFSCFSKEQKKKLFFIPPTERSLDNDKKTLSYSLGATLYMPGSSIQAVNKLIENKIPGLVSTVLCLEDAVDDRYVAHVEKNLNSQLKTLLIMEKKGSFLPFIFIRVRSLEQFVRLTEDYEAILPILSGFVFPKFDHSNGHLYFEQLEKINRKAGKTLYGMPILETPGVIHLEKRYETLIEIKSILDKYKELVLNLRIGVTDLSGLYGLRRSCELTIYDIAVIRDFIGALVNIFGRPKEGYVISGPVWEYFSSGQRILKSQLRQGYNQFDREYRSIREKLLCRYIDGLIREVMLDKANGLIGKTIIHPSHLLPVQALHAVTHEEYCDAKDILSNNNGGVSKSVYNNKMNEAKPHTYWAEKVLTLAKIYGVLNDKHDYTSIIYEGDKLQSIG</sequence>
<comment type="cofactor">
    <cofactor evidence="1">
        <name>Mg(2+)</name>
        <dbReference type="ChEBI" id="CHEBI:18420"/>
    </cofactor>
</comment>
<dbReference type="GO" id="GO:0000287">
    <property type="term" value="F:magnesium ion binding"/>
    <property type="evidence" value="ECO:0007669"/>
    <property type="project" value="TreeGrafter"/>
</dbReference>
<dbReference type="EMBL" id="CP001720">
    <property type="protein sequence ID" value="ACV61499.1"/>
    <property type="molecule type" value="Genomic_DNA"/>
</dbReference>
<reference evidence="4 5" key="1">
    <citation type="journal article" date="2009" name="Stand. Genomic Sci.">
        <title>Complete genome sequence of Desulfotomaculum acetoxidans type strain (5575).</title>
        <authorList>
            <person name="Spring S."/>
            <person name="Lapidus A."/>
            <person name="Schroder M."/>
            <person name="Gleim D."/>
            <person name="Sims D."/>
            <person name="Meincke L."/>
            <person name="Glavina Del Rio T."/>
            <person name="Tice H."/>
            <person name="Copeland A."/>
            <person name="Cheng J.F."/>
            <person name="Lucas S."/>
            <person name="Chen F."/>
            <person name="Nolan M."/>
            <person name="Bruce D."/>
            <person name="Goodwin L."/>
            <person name="Pitluck S."/>
            <person name="Ivanova N."/>
            <person name="Mavromatis K."/>
            <person name="Mikhailova N."/>
            <person name="Pati A."/>
            <person name="Chen A."/>
            <person name="Palaniappan K."/>
            <person name="Land M."/>
            <person name="Hauser L."/>
            <person name="Chang Y.J."/>
            <person name="Jeffries C.D."/>
            <person name="Chain P."/>
            <person name="Saunders E."/>
            <person name="Brettin T."/>
            <person name="Detter J.C."/>
            <person name="Goker M."/>
            <person name="Bristow J."/>
            <person name="Eisen J.A."/>
            <person name="Markowitz V."/>
            <person name="Hugenholtz P."/>
            <person name="Kyrpides N.C."/>
            <person name="Klenk H.P."/>
            <person name="Han C."/>
        </authorList>
    </citation>
    <scope>NUCLEOTIDE SEQUENCE [LARGE SCALE GENOMIC DNA]</scope>
    <source>
        <strain evidence="5">ATCC 49208 / DSM 771 / VKM B-1644</strain>
    </source>
</reference>
<dbReference type="eggNOG" id="COG2301">
    <property type="taxonomic scope" value="Bacteria"/>
</dbReference>
<gene>
    <name evidence="4" type="ordered locus">Dtox_0579</name>
</gene>
<organism evidence="4 5">
    <name type="scientific">Desulfofarcimen acetoxidans (strain ATCC 49208 / DSM 771 / KCTC 5769 / VKM B-1644 / 5575)</name>
    <name type="common">Desulfotomaculum acetoxidans</name>
    <dbReference type="NCBI Taxonomy" id="485916"/>
    <lineage>
        <taxon>Bacteria</taxon>
        <taxon>Bacillati</taxon>
        <taxon>Bacillota</taxon>
        <taxon>Clostridia</taxon>
        <taxon>Eubacteriales</taxon>
        <taxon>Peptococcaceae</taxon>
        <taxon>Desulfofarcimen</taxon>
    </lineage>
</organism>
<evidence type="ECO:0000313" key="5">
    <source>
        <dbReference type="Proteomes" id="UP000002217"/>
    </source>
</evidence>
<dbReference type="PANTHER" id="PTHR32308">
    <property type="entry name" value="LYASE BETA SUBUNIT, PUTATIVE (AFU_ORTHOLOGUE AFUA_4G13030)-RELATED"/>
    <property type="match status" value="1"/>
</dbReference>
<dbReference type="Gene3D" id="3.20.20.60">
    <property type="entry name" value="Phosphoenolpyruvate-binding domains"/>
    <property type="match status" value="2"/>
</dbReference>
<keyword evidence="2" id="KW-0479">Metal-binding</keyword>
<keyword evidence="5" id="KW-1185">Reference proteome</keyword>
<dbReference type="InterPro" id="IPR039480">
    <property type="entry name" value="C-C_Bond_Lyase-like"/>
</dbReference>
<evidence type="ECO:0000256" key="2">
    <source>
        <dbReference type="ARBA" id="ARBA00022723"/>
    </source>
</evidence>
<dbReference type="InterPro" id="IPR015813">
    <property type="entry name" value="Pyrv/PenolPyrv_kinase-like_dom"/>
</dbReference>
<protein>
    <recommendedName>
        <fullName evidence="6">ATP/GTP-binding protein</fullName>
    </recommendedName>
</protein>
<dbReference type="OrthoDB" id="9786940at2"/>
<keyword evidence="3" id="KW-0460">Magnesium</keyword>
<dbReference type="STRING" id="485916.Dtox_0579"/>
<dbReference type="RefSeq" id="WP_015756218.1">
    <property type="nucleotide sequence ID" value="NC_013216.1"/>
</dbReference>
<dbReference type="PANTHER" id="PTHR32308:SF10">
    <property type="entry name" value="CITRATE LYASE SUBUNIT BETA"/>
    <property type="match status" value="1"/>
</dbReference>
<dbReference type="AlphaFoldDB" id="C8W644"/>
<proteinExistence type="predicted"/>
<dbReference type="SUPFAM" id="SSF51621">
    <property type="entry name" value="Phosphoenolpyruvate/pyruvate domain"/>
    <property type="match status" value="1"/>
</dbReference>
<dbReference type="KEGG" id="dae:Dtox_0579"/>
<evidence type="ECO:0000313" key="4">
    <source>
        <dbReference type="EMBL" id="ACV61499.1"/>
    </source>
</evidence>
<name>C8W644_DESAS</name>
<dbReference type="HOGENOM" id="CLU_062194_0_0_9"/>
<dbReference type="GO" id="GO:0006107">
    <property type="term" value="P:oxaloacetate metabolic process"/>
    <property type="evidence" value="ECO:0007669"/>
    <property type="project" value="TreeGrafter"/>
</dbReference>
<accession>C8W644</accession>
<dbReference type="InterPro" id="IPR040442">
    <property type="entry name" value="Pyrv_kinase-like_dom_sf"/>
</dbReference>
<dbReference type="GO" id="GO:0003824">
    <property type="term" value="F:catalytic activity"/>
    <property type="evidence" value="ECO:0007669"/>
    <property type="project" value="InterPro"/>
</dbReference>
<evidence type="ECO:0008006" key="6">
    <source>
        <dbReference type="Google" id="ProtNLM"/>
    </source>
</evidence>